<evidence type="ECO:0000313" key="2">
    <source>
        <dbReference type="Proteomes" id="UP000185739"/>
    </source>
</evidence>
<dbReference type="InterPro" id="IPR029044">
    <property type="entry name" value="Nucleotide-diphossugar_trans"/>
</dbReference>
<reference evidence="1 2" key="1">
    <citation type="submission" date="2016-12" db="EMBL/GenBank/DDBJ databases">
        <title>Complete genome sequence of Thauera chlorobenzoica, a Betaproteobacterium degrading haloaromatics anaerobically to CO2 and halides.</title>
        <authorList>
            <person name="Goris T."/>
            <person name="Mergelsberg M."/>
            <person name="Boll M."/>
        </authorList>
    </citation>
    <scope>NUCLEOTIDE SEQUENCE [LARGE SCALE GENOMIC DNA]</scope>
    <source>
        <strain evidence="1 2">3CB1</strain>
    </source>
</reference>
<proteinExistence type="predicted"/>
<organism evidence="1 2">
    <name type="scientific">Thauera chlorobenzoica</name>
    <dbReference type="NCBI Taxonomy" id="96773"/>
    <lineage>
        <taxon>Bacteria</taxon>
        <taxon>Pseudomonadati</taxon>
        <taxon>Pseudomonadota</taxon>
        <taxon>Betaproteobacteria</taxon>
        <taxon>Rhodocyclales</taxon>
        <taxon>Zoogloeaceae</taxon>
        <taxon>Thauera</taxon>
    </lineage>
</organism>
<keyword evidence="2" id="KW-1185">Reference proteome</keyword>
<dbReference type="AlphaFoldDB" id="A0A1H5XEX4"/>
<dbReference type="STRING" id="96773.Tchl_2715"/>
<dbReference type="OrthoDB" id="9798250at2"/>
<sequence>MSPARIVIIVKAPIAGFAKTRLIPALGADGAARLARRLLERTVRTALEARLGAVELCVTPAPEHPVWPTLDLPAGLDWSEQGEGDLGARLARAAQRTIAAGETAILIGTDCPELTPTHLQAAAAALHEHDAALVPSADGGYALLAIRRFHPLLFTAMPWSTDVVARETLRRIGRLGWTVASFPSVHDVDLPADLPRLHGLLPGV</sequence>
<dbReference type="Pfam" id="PF09837">
    <property type="entry name" value="DUF2064"/>
    <property type="match status" value="1"/>
</dbReference>
<gene>
    <name evidence="1" type="ORF">Tchl_2715</name>
</gene>
<dbReference type="Proteomes" id="UP000185739">
    <property type="component" value="Chromosome"/>
</dbReference>
<dbReference type="SUPFAM" id="SSF53448">
    <property type="entry name" value="Nucleotide-diphospho-sugar transferases"/>
    <property type="match status" value="1"/>
</dbReference>
<accession>A0A1H5XEX4</accession>
<dbReference type="RefSeq" id="WP_075148887.1">
    <property type="nucleotide sequence ID" value="NZ_CP018839.1"/>
</dbReference>
<dbReference type="NCBIfam" id="TIGR04282">
    <property type="entry name" value="glyco_like_cofC"/>
    <property type="match status" value="1"/>
</dbReference>
<protein>
    <submittedName>
        <fullName evidence="1">Putative glycosyl transferase</fullName>
    </submittedName>
</protein>
<dbReference type="PANTHER" id="PTHR36529:SF1">
    <property type="entry name" value="GLYCOSYLTRANSFERASE"/>
    <property type="match status" value="1"/>
</dbReference>
<dbReference type="Gene3D" id="3.90.550.10">
    <property type="entry name" value="Spore Coat Polysaccharide Biosynthesis Protein SpsA, Chain A"/>
    <property type="match status" value="1"/>
</dbReference>
<dbReference type="PANTHER" id="PTHR36529">
    <property type="entry name" value="SLL1095 PROTEIN"/>
    <property type="match status" value="1"/>
</dbReference>
<dbReference type="EMBL" id="CP018839">
    <property type="protein sequence ID" value="APR05539.1"/>
    <property type="molecule type" value="Genomic_DNA"/>
</dbReference>
<dbReference type="GO" id="GO:0016740">
    <property type="term" value="F:transferase activity"/>
    <property type="evidence" value="ECO:0007669"/>
    <property type="project" value="UniProtKB-KW"/>
</dbReference>
<dbReference type="InterPro" id="IPR018641">
    <property type="entry name" value="Trfase_1_rSAM/seldom-assoc"/>
</dbReference>
<evidence type="ECO:0000313" key="1">
    <source>
        <dbReference type="EMBL" id="APR05539.1"/>
    </source>
</evidence>
<keyword evidence="1" id="KW-0808">Transferase</keyword>
<name>A0A1H5XEX4_9RHOO</name>
<dbReference type="KEGG" id="tcl:Tchl_2715"/>